<protein>
    <submittedName>
        <fullName evidence="10">VWFA domain-containing protein</fullName>
    </submittedName>
</protein>
<dbReference type="InterPro" id="IPR036465">
    <property type="entry name" value="vWFA_dom_sf"/>
</dbReference>
<dbReference type="Pfam" id="PF24415">
    <property type="entry name" value="Ig_Irg-7"/>
    <property type="match status" value="3"/>
</dbReference>
<dbReference type="InterPro" id="IPR016186">
    <property type="entry name" value="C-type_lectin-like/link_sf"/>
</dbReference>
<evidence type="ECO:0000313" key="10">
    <source>
        <dbReference type="WBParaSite" id="SMUV_0001044501-mRNA-1"/>
    </source>
</evidence>
<dbReference type="InterPro" id="IPR053295">
    <property type="entry name" value="Innate_immunity_reg"/>
</dbReference>
<dbReference type="InterPro" id="IPR001304">
    <property type="entry name" value="C-type_lectin-like"/>
</dbReference>
<dbReference type="InterPro" id="IPR016187">
    <property type="entry name" value="CTDL_fold"/>
</dbReference>
<dbReference type="CDD" id="cd00037">
    <property type="entry name" value="CLECT"/>
    <property type="match status" value="1"/>
</dbReference>
<evidence type="ECO:0000256" key="5">
    <source>
        <dbReference type="SAM" id="SignalP"/>
    </source>
</evidence>
<accession>A0A0N5AZL9</accession>
<dbReference type="InterPro" id="IPR002035">
    <property type="entry name" value="VWF_A"/>
</dbReference>
<keyword evidence="2" id="KW-0964">Secreted</keyword>
<feature type="signal peptide" evidence="5">
    <location>
        <begin position="1"/>
        <end position="20"/>
    </location>
</feature>
<dbReference type="Gene3D" id="3.10.100.10">
    <property type="entry name" value="Mannose-Binding Protein A, subunit A"/>
    <property type="match status" value="1"/>
</dbReference>
<dbReference type="PANTHER" id="PTHR47324:SF3">
    <property type="entry name" value="EGF-LIKE DOMAIN-CONTAINING PROTEIN"/>
    <property type="match status" value="1"/>
</dbReference>
<keyword evidence="4" id="KW-0245">EGF-like domain</keyword>
<dbReference type="SUPFAM" id="SSF53300">
    <property type="entry name" value="vWA-like"/>
    <property type="match status" value="1"/>
</dbReference>
<organism evidence="9 10">
    <name type="scientific">Syphacia muris</name>
    <dbReference type="NCBI Taxonomy" id="451379"/>
    <lineage>
        <taxon>Eukaryota</taxon>
        <taxon>Metazoa</taxon>
        <taxon>Ecdysozoa</taxon>
        <taxon>Nematoda</taxon>
        <taxon>Chromadorea</taxon>
        <taxon>Rhabditida</taxon>
        <taxon>Spirurina</taxon>
        <taxon>Oxyuridomorpha</taxon>
        <taxon>Oxyuroidea</taxon>
        <taxon>Oxyuridae</taxon>
        <taxon>Syphacia</taxon>
    </lineage>
</organism>
<dbReference type="Gene3D" id="2.10.25.10">
    <property type="entry name" value="Laminin"/>
    <property type="match status" value="1"/>
</dbReference>
<dbReference type="Pfam" id="PF25106">
    <property type="entry name" value="VWA_4"/>
    <property type="match status" value="1"/>
</dbReference>
<feature type="chain" id="PRO_5007419284" evidence="5">
    <location>
        <begin position="21"/>
        <end position="2028"/>
    </location>
</feature>
<evidence type="ECO:0000259" key="7">
    <source>
        <dbReference type="PROSITE" id="PS50041"/>
    </source>
</evidence>
<dbReference type="PROSITE" id="PS00022">
    <property type="entry name" value="EGF_1"/>
    <property type="match status" value="3"/>
</dbReference>
<sequence>MSVRLLKSCLLQLLLASTFAQLPFEHAICSSSQIVDQHDGLEGDGDFLFWDYVFPTNEQKEFFVDEHTSDVIVKGFASGSEISFVVAKDGIPIIPSSSTHDSTGWYRDLYKALGFTHGFGKYTIIVSSDNYQQLELEITSPTALTIDGGFVVDATDDSVQEGVPQSHQGVSFQPKVNTNSYFAFQVSDVLRRPGKATSVSVCSPGSAEQTHDVIDRYGCTAFEYSGTFTCNDTTHIYRLTVSGFDSRGNQWSRVYPFICEVAEGTTTVAPVVPPPEFCINDGIMMNEGTEKAECYCGQYFEGRICETKRCFHDGIIGYMDMCVCETGYSGSYCQDVFCDTSSPLAPLNKHAIVFVVRTGLSMIEHITKIADAAEALASTFSTIDSSYINSWILVTVSQGSVEMNEYDSSAQFVEALKNIKNSFDTVCNDKLLEGIRVYLASSYAELYRRSSMFVFSDGLPDDDAETRYALYHQLSFFRGQIFFLLANSATGRCTIDESSEAYKGLRNIAQFTHGHVSHIQLDHLYEVTNLLGITLHKPIHIMANDLLDSCKRIPKYQSFFVDETTPIIWISATGNDLKATVIGPDQNKIELQELLIQDDLHVWSVPNPVVGGYLLSIESGIAAPCAVRVYGNGDSALSLGIATELNEDFQYTLPVTTSDAHIVANIAGIEIPDSMQVHAELTLWSNEGRDDKRLVTYASNGVYRDQCSYNLYFGAYKCNKPYQFYYLNVYMTSKSGSIIQRTSTAYCSPTDPTRTPTEDCLNGGYPLSNQTCICPAHYSGKKCENIECLNLGTPIGGGCSCINSFSGTFCEIATCYSRNTDFVFSPNGRSLTFVVQDSISTRSTIRGIRNKMSLLYQDIIHQHRDWISNFQIWRFNDSSYTSIVSSSNPSDFISGMTLLQTMNAHNSDASCQDLHVIPGLLEMLLHPGISYDGIIYLFINGYMRYDMEEMGKTETVYALLENTRVKLNVVMMSSSPCGLSLDDHHVTALMHMAEYTGGEFVMVLPSKAGDVIKSIPTLYRGSYIYDNYVEDCSVVQSFYFPVDSQMQAFTAYVLGDTEEDAIHYYRPSGEVLQPNEVYSVWKDVGMGSRMDQIIRCQTFSINFWIGLNDIDDKNNYVWDSIDGSNLPLTVTKFTNWASGEPQFAADKRCVHDKSTVGWKVASCSEKKRFICTKHAYDAEYEPDETNVGEVLERGIWKMTVKTVDGPCYVQIYGQSGIELYSKFAVDIHEDNGMPEPLANAENNRFISHVTNQRSILSGNPGQLEYAHFYQDNMVIIEARTYQKRNPSGCSFEYISSGFKCPFDNFLSMTTGVDRFGYLYQRIQPVSCFNGPEEGQCVNGVYYEGRCLCDADYTGDFCTIPKCKHGRLSLEYNECLCDRYFEGPTCDIAICNGQSSSQPIVPSPNNKTFVLLIDGSKTGRMAAFSQEIKDVLTAVLAEATNDKDRYTHFTGLVFRDSTHSEPLSDVIESSETSDFINKIMAEYNKQYNPTANGRSIIAALNKVLQSENIYFGSEAWVVTAGYPEDSDKFTIALDAAAKRHAKINFLIVGDESGPGDLTDYNDTRIFSCLTLSLENGGQFYQASSEAGKVKEFWTSVINTLYNTYEISVKMENDCQNGFSEFIQIASKASTLIVDGIDGQQFKVIDETGAPAAMEKIASSKTNAIYKVDIPEGRPGLWSVVGPSIPGFCGVVLNGQSTLSVYIAFTTDVATDGGLHSNDGNLYPIADDALNAVVAHTTFGKLNFAQIFDNDERRLLWSSPLVQRKQCDYKYISLNTFICPAQTFAVAVDGEDDNGYPFRRMIRVHCIGTISGGPTTAPPTQTTTAFATLAPLPCDPTGKYDIFFVFDVSELIYRGDYQKMLEGTGTFLSGLTLGENNVRVAFGTYCDSLYMLNGEEFEWITTINRLNTDLEVLEAHGYTGTFGNNIQSIFAALTRANWRTDAKHIVVFTSSTPWDRSSGGLSFDDPSSLAQQFSAAGGKIIPIGFGPSANETQLYELGKQCTHMAKDIDYYSNVIEPWLAKAVCKYVNSY</sequence>
<dbReference type="PANTHER" id="PTHR47324">
    <property type="entry name" value="PROTEIN IRG-7-RELATED"/>
    <property type="match status" value="1"/>
</dbReference>
<keyword evidence="3 5" id="KW-0732">Signal</keyword>
<evidence type="ECO:0000313" key="9">
    <source>
        <dbReference type="Proteomes" id="UP000046393"/>
    </source>
</evidence>
<evidence type="ECO:0000256" key="1">
    <source>
        <dbReference type="ARBA" id="ARBA00004613"/>
    </source>
</evidence>
<dbReference type="InterPro" id="IPR057085">
    <property type="entry name" value="Ig_Irg-7"/>
</dbReference>
<dbReference type="PROSITE" id="PS50026">
    <property type="entry name" value="EGF_3"/>
    <property type="match status" value="1"/>
</dbReference>
<reference evidence="10" key="1">
    <citation type="submission" date="2016-04" db="UniProtKB">
        <authorList>
            <consortium name="WormBaseParasite"/>
        </authorList>
    </citation>
    <scope>IDENTIFICATION</scope>
</reference>
<feature type="domain" description="VWFA" evidence="8">
    <location>
        <begin position="1839"/>
        <end position="2021"/>
    </location>
</feature>
<dbReference type="SMART" id="SM00604">
    <property type="entry name" value="MD"/>
    <property type="match status" value="2"/>
</dbReference>
<dbReference type="InterPro" id="IPR000742">
    <property type="entry name" value="EGF"/>
</dbReference>
<keyword evidence="4" id="KW-1015">Disulfide bond</keyword>
<feature type="domain" description="C-type lectin" evidence="7">
    <location>
        <begin position="1102"/>
        <end position="1172"/>
    </location>
</feature>
<dbReference type="SMART" id="SM00327">
    <property type="entry name" value="VWA"/>
    <property type="match status" value="2"/>
</dbReference>
<evidence type="ECO:0000256" key="2">
    <source>
        <dbReference type="ARBA" id="ARBA00022525"/>
    </source>
</evidence>
<evidence type="ECO:0000256" key="4">
    <source>
        <dbReference type="PROSITE-ProRule" id="PRU00076"/>
    </source>
</evidence>
<evidence type="ECO:0000256" key="3">
    <source>
        <dbReference type="ARBA" id="ARBA00022729"/>
    </source>
</evidence>
<evidence type="ECO:0000259" key="6">
    <source>
        <dbReference type="PROSITE" id="PS50026"/>
    </source>
</evidence>
<dbReference type="SUPFAM" id="SSF56436">
    <property type="entry name" value="C-type lectin-like"/>
    <property type="match status" value="1"/>
</dbReference>
<name>A0A0N5AZL9_9BILA</name>
<dbReference type="STRING" id="451379.A0A0N5AZL9"/>
<dbReference type="Proteomes" id="UP000046393">
    <property type="component" value="Unplaced"/>
</dbReference>
<dbReference type="Pfam" id="PF00059">
    <property type="entry name" value="Lectin_C"/>
    <property type="match status" value="1"/>
</dbReference>
<keyword evidence="9" id="KW-1185">Reference proteome</keyword>
<dbReference type="Pfam" id="PF00092">
    <property type="entry name" value="VWA"/>
    <property type="match status" value="1"/>
</dbReference>
<comment type="caution">
    <text evidence="4">Lacks conserved residue(s) required for the propagation of feature annotation.</text>
</comment>
<dbReference type="InterPro" id="IPR056861">
    <property type="entry name" value="HMCN1-like_VWA"/>
</dbReference>
<dbReference type="PROSITE" id="PS01186">
    <property type="entry name" value="EGF_2"/>
    <property type="match status" value="1"/>
</dbReference>
<dbReference type="WBParaSite" id="SMUV_0001044501-mRNA-1">
    <property type="protein sequence ID" value="SMUV_0001044501-mRNA-1"/>
    <property type="gene ID" value="SMUV_0001044501"/>
</dbReference>
<dbReference type="InterPro" id="IPR006582">
    <property type="entry name" value="MD_domain"/>
</dbReference>
<dbReference type="Gene3D" id="3.40.50.410">
    <property type="entry name" value="von Willebrand factor, type A domain"/>
    <property type="match status" value="1"/>
</dbReference>
<evidence type="ECO:0000259" key="8">
    <source>
        <dbReference type="PROSITE" id="PS50234"/>
    </source>
</evidence>
<dbReference type="PROSITE" id="PS50234">
    <property type="entry name" value="VWFA"/>
    <property type="match status" value="1"/>
</dbReference>
<proteinExistence type="predicted"/>
<dbReference type="PROSITE" id="PS50041">
    <property type="entry name" value="C_TYPE_LECTIN_2"/>
    <property type="match status" value="1"/>
</dbReference>
<comment type="subcellular location">
    <subcellularLocation>
        <location evidence="1">Secreted</location>
    </subcellularLocation>
</comment>
<feature type="disulfide bond" evidence="4">
    <location>
        <begin position="324"/>
        <end position="333"/>
    </location>
</feature>
<feature type="domain" description="EGF-like" evidence="6">
    <location>
        <begin position="301"/>
        <end position="334"/>
    </location>
</feature>